<gene>
    <name evidence="1" type="ORF">SPARVUS_LOCUS15269190</name>
</gene>
<organism evidence="1 2">
    <name type="scientific">Staurois parvus</name>
    <dbReference type="NCBI Taxonomy" id="386267"/>
    <lineage>
        <taxon>Eukaryota</taxon>
        <taxon>Metazoa</taxon>
        <taxon>Chordata</taxon>
        <taxon>Craniata</taxon>
        <taxon>Vertebrata</taxon>
        <taxon>Euteleostomi</taxon>
        <taxon>Amphibia</taxon>
        <taxon>Batrachia</taxon>
        <taxon>Anura</taxon>
        <taxon>Neobatrachia</taxon>
        <taxon>Ranoidea</taxon>
        <taxon>Ranidae</taxon>
        <taxon>Staurois</taxon>
    </lineage>
</organism>
<comment type="caution">
    <text evidence="1">The sequence shown here is derived from an EMBL/GenBank/DDBJ whole genome shotgun (WGS) entry which is preliminary data.</text>
</comment>
<dbReference type="EMBL" id="CATNWA010019908">
    <property type="protein sequence ID" value="CAI9615635.1"/>
    <property type="molecule type" value="Genomic_DNA"/>
</dbReference>
<reference evidence="1" key="1">
    <citation type="submission" date="2023-05" db="EMBL/GenBank/DDBJ databases">
        <authorList>
            <person name="Stuckert A."/>
        </authorList>
    </citation>
    <scope>NUCLEOTIDE SEQUENCE</scope>
</reference>
<evidence type="ECO:0000313" key="1">
    <source>
        <dbReference type="EMBL" id="CAI9615635.1"/>
    </source>
</evidence>
<protein>
    <submittedName>
        <fullName evidence="1">Uncharacterized protein</fullName>
    </submittedName>
</protein>
<sequence length="58" mass="6275">MWYTWTEGGGGRGILGQRGAVTCILGQRGALWTWYTLDRGVAVGTCNTWTEVGAVELV</sequence>
<name>A0ABN9H1X8_9NEOB</name>
<proteinExistence type="predicted"/>
<accession>A0ABN9H1X8</accession>
<evidence type="ECO:0000313" key="2">
    <source>
        <dbReference type="Proteomes" id="UP001162483"/>
    </source>
</evidence>
<keyword evidence="2" id="KW-1185">Reference proteome</keyword>
<dbReference type="Proteomes" id="UP001162483">
    <property type="component" value="Unassembled WGS sequence"/>
</dbReference>